<feature type="repeat" description="RCC1" evidence="3">
    <location>
        <begin position="362"/>
        <end position="414"/>
    </location>
</feature>
<feature type="repeat" description="RCC1" evidence="3">
    <location>
        <begin position="601"/>
        <end position="654"/>
    </location>
</feature>
<evidence type="ECO:0000256" key="4">
    <source>
        <dbReference type="SAM" id="MobiDB-lite"/>
    </source>
</evidence>
<dbReference type="PANTHER" id="PTHR45982:SF1">
    <property type="entry name" value="REGULATOR OF CHROMOSOME CONDENSATION"/>
    <property type="match status" value="1"/>
</dbReference>
<evidence type="ECO:0000313" key="6">
    <source>
        <dbReference type="EMBL" id="CEH13413.1"/>
    </source>
</evidence>
<dbReference type="Pfam" id="PF25390">
    <property type="entry name" value="WD40_RLD"/>
    <property type="match status" value="1"/>
</dbReference>
<feature type="repeat" description="RCC1" evidence="3">
    <location>
        <begin position="304"/>
        <end position="361"/>
    </location>
</feature>
<dbReference type="SUPFAM" id="SSF50985">
    <property type="entry name" value="RCC1/BLIP-II"/>
    <property type="match status" value="1"/>
</dbReference>
<evidence type="ECO:0000256" key="1">
    <source>
        <dbReference type="ARBA" id="ARBA00022658"/>
    </source>
</evidence>
<proteinExistence type="predicted"/>
<keyword evidence="7" id="KW-1185">Reference proteome</keyword>
<dbReference type="PANTHER" id="PTHR45982">
    <property type="entry name" value="REGULATOR OF CHROMOSOME CONDENSATION"/>
    <property type="match status" value="1"/>
</dbReference>
<dbReference type="InterPro" id="IPR000408">
    <property type="entry name" value="Reg_chr_condens"/>
</dbReference>
<feature type="compositionally biased region" description="Low complexity" evidence="4">
    <location>
        <begin position="1"/>
        <end position="17"/>
    </location>
</feature>
<dbReference type="PRINTS" id="PR00633">
    <property type="entry name" value="RCCNDNSATION"/>
</dbReference>
<protein>
    <submittedName>
        <fullName evidence="6">FOG: RCC1 domain</fullName>
    </submittedName>
</protein>
<feature type="domain" description="RCC1-like" evidence="5">
    <location>
        <begin position="161"/>
        <end position="649"/>
    </location>
</feature>
<feature type="repeat" description="RCC1" evidence="3">
    <location>
        <begin position="160"/>
        <end position="222"/>
    </location>
</feature>
<keyword evidence="1" id="KW-0344">Guanine-nucleotide releasing factor</keyword>
<name>A0A0P1BC74_9BASI</name>
<dbReference type="GO" id="GO:0005737">
    <property type="term" value="C:cytoplasm"/>
    <property type="evidence" value="ECO:0007669"/>
    <property type="project" value="TreeGrafter"/>
</dbReference>
<dbReference type="InterPro" id="IPR051553">
    <property type="entry name" value="Ran_GTPase-activating"/>
</dbReference>
<feature type="repeat" description="RCC1" evidence="3">
    <location>
        <begin position="223"/>
        <end position="303"/>
    </location>
</feature>
<evidence type="ECO:0000256" key="3">
    <source>
        <dbReference type="PROSITE-ProRule" id="PRU00235"/>
    </source>
</evidence>
<dbReference type="OrthoDB" id="61110at2759"/>
<dbReference type="InterPro" id="IPR058923">
    <property type="entry name" value="RCC1-like_dom"/>
</dbReference>
<dbReference type="PROSITE" id="PS00625">
    <property type="entry name" value="RCC1_1"/>
    <property type="match status" value="1"/>
</dbReference>
<evidence type="ECO:0000259" key="5">
    <source>
        <dbReference type="Pfam" id="PF25390"/>
    </source>
</evidence>
<organism evidence="6 7">
    <name type="scientific">Ceraceosorus bombacis</name>
    <dbReference type="NCBI Taxonomy" id="401625"/>
    <lineage>
        <taxon>Eukaryota</taxon>
        <taxon>Fungi</taxon>
        <taxon>Dikarya</taxon>
        <taxon>Basidiomycota</taxon>
        <taxon>Ustilaginomycotina</taxon>
        <taxon>Exobasidiomycetes</taxon>
        <taxon>Ceraceosorales</taxon>
        <taxon>Ceraceosoraceae</taxon>
        <taxon>Ceraceosorus</taxon>
    </lineage>
</organism>
<dbReference type="InterPro" id="IPR009091">
    <property type="entry name" value="RCC1/BLIP-II"/>
</dbReference>
<dbReference type="AlphaFoldDB" id="A0A0P1BC74"/>
<feature type="repeat" description="RCC1" evidence="3">
    <location>
        <begin position="415"/>
        <end position="474"/>
    </location>
</feature>
<reference evidence="6 7" key="1">
    <citation type="submission" date="2014-09" db="EMBL/GenBank/DDBJ databases">
        <authorList>
            <person name="Magalhaes I.L.F."/>
            <person name="Oliveira U."/>
            <person name="Santos F.R."/>
            <person name="Vidigal T.H.D.A."/>
            <person name="Brescovit A.D."/>
            <person name="Santos A.J."/>
        </authorList>
    </citation>
    <scope>NUCLEOTIDE SEQUENCE [LARGE SCALE GENOMIC DNA]</scope>
</reference>
<keyword evidence="2" id="KW-0677">Repeat</keyword>
<evidence type="ECO:0000256" key="2">
    <source>
        <dbReference type="ARBA" id="ARBA00022737"/>
    </source>
</evidence>
<accession>A0A0P1BC74</accession>
<dbReference type="PROSITE" id="PS00626">
    <property type="entry name" value="RCC1_2"/>
    <property type="match status" value="3"/>
</dbReference>
<sequence length="656" mass="69154">MPPRKASTTAAPAPAAAIGTGRGVKRSAAAASVEPESKVTATREVKAKRGASKNVLKNAPAAPVVSATITTDVEMMPVEQEEEEEVARPASRKGRASSTAPTSQAPVKQQSRTRAASQQPAGTSKAAASLKSLRQFVPVIGMNALPQPIVQTGSSSSSPVQVFVFGTGDMGQNGLGEDALGEIVRPRLHVGFNEMNAQKKIGSLGIEQIAAGGMHTLAVDNLGRILTWGINDNAALGRSTTRQPGVDAEVYETRPMPVEGLSPDGKGLLPGPLPLGGTEGQVETFRAVRIAAGDSVSAALNSNGEVRVWGSFRSNDGPMGFDGRTGTVKMQFTPVSLPGLGKNSFCEIVCGADHVVALTSKGHVYTWGNGQQYQLGRRIIERFKINGLTPEKLHLKDIVHVGAGAYHSFAIDKNGNVLAWGLNSLNQLGIESESQTDFIPMPTVVPTLSPVQLGGAKVVSVTGGEHHSLFLLSDGRVFGTGRCDGCELGLADDHPAKLEVLQRREEWKAKREAQLAQEMVEWQKRMEEKRLRQEAAGDGGGVMGMVMSQGDMQPTLGPPPDEYVPRPVHIPFPPSPVDGKPTRIVKIVAGPRFNIAVAADGTPYSWGFGNQAQLGQGDEEVVVTPTPIRSKQFAGYKAVDATAGGQHCALLAVKAA</sequence>
<dbReference type="STRING" id="401625.A0A0P1BC74"/>
<dbReference type="PROSITE" id="PS50012">
    <property type="entry name" value="RCC1_3"/>
    <property type="match status" value="6"/>
</dbReference>
<dbReference type="Gene3D" id="2.130.10.30">
    <property type="entry name" value="Regulator of chromosome condensation 1/beta-lactamase-inhibitor protein II"/>
    <property type="match status" value="1"/>
</dbReference>
<evidence type="ECO:0000313" key="7">
    <source>
        <dbReference type="Proteomes" id="UP000054845"/>
    </source>
</evidence>
<feature type="compositionally biased region" description="Polar residues" evidence="4">
    <location>
        <begin position="96"/>
        <end position="122"/>
    </location>
</feature>
<dbReference type="GO" id="GO:0005085">
    <property type="term" value="F:guanyl-nucleotide exchange factor activity"/>
    <property type="evidence" value="ECO:0007669"/>
    <property type="project" value="TreeGrafter"/>
</dbReference>
<feature type="region of interest" description="Disordered" evidence="4">
    <location>
        <begin position="1"/>
        <end position="127"/>
    </location>
</feature>
<dbReference type="EMBL" id="CCYA01000217">
    <property type="protein sequence ID" value="CEH13413.1"/>
    <property type="molecule type" value="Genomic_DNA"/>
</dbReference>
<dbReference type="Proteomes" id="UP000054845">
    <property type="component" value="Unassembled WGS sequence"/>
</dbReference>
<feature type="compositionally biased region" description="Basic and acidic residues" evidence="4">
    <location>
        <begin position="35"/>
        <end position="47"/>
    </location>
</feature>